<protein>
    <submittedName>
        <fullName evidence="9">MotA/TolQ/ExbB proton channel family protein</fullName>
    </submittedName>
</protein>
<dbReference type="GO" id="GO:0005886">
    <property type="term" value="C:plasma membrane"/>
    <property type="evidence" value="ECO:0007669"/>
    <property type="project" value="UniProtKB-SubCell"/>
</dbReference>
<evidence type="ECO:0000256" key="6">
    <source>
        <dbReference type="RuleBase" id="RU004057"/>
    </source>
</evidence>
<dbReference type="GO" id="GO:0017038">
    <property type="term" value="P:protein import"/>
    <property type="evidence" value="ECO:0007669"/>
    <property type="project" value="TreeGrafter"/>
</dbReference>
<dbReference type="Pfam" id="PF01618">
    <property type="entry name" value="MotA_ExbB"/>
    <property type="match status" value="1"/>
</dbReference>
<dbReference type="PANTHER" id="PTHR30625:SF11">
    <property type="entry name" value="MOTA_TOLQ_EXBB PROTON CHANNEL DOMAIN-CONTAINING PROTEIN"/>
    <property type="match status" value="1"/>
</dbReference>
<feature type="domain" description="MotA/TolQ/ExbB proton channel" evidence="8">
    <location>
        <begin position="138"/>
        <end position="257"/>
    </location>
</feature>
<keyword evidence="5 7" id="KW-0472">Membrane</keyword>
<feature type="transmembrane region" description="Helical" evidence="7">
    <location>
        <begin position="183"/>
        <end position="201"/>
    </location>
</feature>
<sequence length="282" mass="31502">MKRNSFLSREFLIISLGLIVSVAVVFSAYRFYIWPVAEDIEIASLVEANQNPDKPKVASRSFVIILKDKEQMVCLMLMMWAMIILGYKGLRVMGERSVITHPFLRISKGERIIPEEALGHYKDLQSDVSRTPKLKSKILPDIILSALHRFDSTHSIQDASSAVHEKSEMAYDELDSDLGLLRYLAWAIPSVGFIGTVRGIGEALAQADEAIKGDISGVTASLGLAFNSTLIALLLSIALMFFLHLLQGKQEKLILDLKEFVSKRVIALMKTPEHEETHISFT</sequence>
<dbReference type="InterPro" id="IPR002898">
    <property type="entry name" value="MotA_ExbB_proton_chnl"/>
</dbReference>
<feature type="transmembrane region" description="Helical" evidence="7">
    <location>
        <begin position="70"/>
        <end position="87"/>
    </location>
</feature>
<keyword evidence="6" id="KW-0653">Protein transport</keyword>
<evidence type="ECO:0000256" key="2">
    <source>
        <dbReference type="ARBA" id="ARBA00022475"/>
    </source>
</evidence>
<gene>
    <name evidence="9" type="ORF">JIN87_09000</name>
</gene>
<evidence type="ECO:0000256" key="7">
    <source>
        <dbReference type="SAM" id="Phobius"/>
    </source>
</evidence>
<evidence type="ECO:0000259" key="8">
    <source>
        <dbReference type="Pfam" id="PF01618"/>
    </source>
</evidence>
<evidence type="ECO:0000256" key="4">
    <source>
        <dbReference type="ARBA" id="ARBA00022989"/>
    </source>
</evidence>
<comment type="caution">
    <text evidence="9">The sequence shown here is derived from an EMBL/GenBank/DDBJ whole genome shotgun (WGS) entry which is preliminary data.</text>
</comment>
<accession>A0A934RV75</accession>
<dbReference type="RefSeq" id="WP_200355220.1">
    <property type="nucleotide sequence ID" value="NZ_JAENIL010000014.1"/>
</dbReference>
<keyword evidence="6" id="KW-0813">Transport</keyword>
<dbReference type="InterPro" id="IPR050790">
    <property type="entry name" value="ExbB/TolQ_transport"/>
</dbReference>
<keyword evidence="3 7" id="KW-0812">Transmembrane</keyword>
<comment type="similarity">
    <text evidence="6">Belongs to the exbB/tolQ family.</text>
</comment>
<comment type="subcellular location">
    <subcellularLocation>
        <location evidence="1">Cell membrane</location>
        <topology evidence="1">Multi-pass membrane protein</topology>
    </subcellularLocation>
    <subcellularLocation>
        <location evidence="6">Membrane</location>
        <topology evidence="6">Multi-pass membrane protein</topology>
    </subcellularLocation>
</comment>
<dbReference type="PANTHER" id="PTHR30625">
    <property type="entry name" value="PROTEIN TOLQ"/>
    <property type="match status" value="1"/>
</dbReference>
<proteinExistence type="inferred from homology"/>
<evidence type="ECO:0000256" key="5">
    <source>
        <dbReference type="ARBA" id="ARBA00023136"/>
    </source>
</evidence>
<reference evidence="9" key="1">
    <citation type="submission" date="2021-01" db="EMBL/GenBank/DDBJ databases">
        <title>Modified the classification status of verrucomicrobia.</title>
        <authorList>
            <person name="Feng X."/>
        </authorList>
    </citation>
    <scope>NUCLEOTIDE SEQUENCE</scope>
    <source>
        <strain evidence="9">KCTC 13126</strain>
    </source>
</reference>
<feature type="transmembrane region" description="Helical" evidence="7">
    <location>
        <begin position="221"/>
        <end position="246"/>
    </location>
</feature>
<evidence type="ECO:0000256" key="1">
    <source>
        <dbReference type="ARBA" id="ARBA00004651"/>
    </source>
</evidence>
<evidence type="ECO:0000313" key="10">
    <source>
        <dbReference type="Proteomes" id="UP000617628"/>
    </source>
</evidence>
<feature type="transmembrane region" description="Helical" evidence="7">
    <location>
        <begin position="12"/>
        <end position="32"/>
    </location>
</feature>
<evidence type="ECO:0000256" key="3">
    <source>
        <dbReference type="ARBA" id="ARBA00022692"/>
    </source>
</evidence>
<organism evidence="9 10">
    <name type="scientific">Pelagicoccus mobilis</name>
    <dbReference type="NCBI Taxonomy" id="415221"/>
    <lineage>
        <taxon>Bacteria</taxon>
        <taxon>Pseudomonadati</taxon>
        <taxon>Verrucomicrobiota</taxon>
        <taxon>Opitutia</taxon>
        <taxon>Puniceicoccales</taxon>
        <taxon>Pelagicoccaceae</taxon>
        <taxon>Pelagicoccus</taxon>
    </lineage>
</organism>
<keyword evidence="10" id="KW-1185">Reference proteome</keyword>
<dbReference type="EMBL" id="JAENIL010000014">
    <property type="protein sequence ID" value="MBK1877003.1"/>
    <property type="molecule type" value="Genomic_DNA"/>
</dbReference>
<keyword evidence="2" id="KW-1003">Cell membrane</keyword>
<dbReference type="AlphaFoldDB" id="A0A934RV75"/>
<keyword evidence="4 7" id="KW-1133">Transmembrane helix</keyword>
<name>A0A934RV75_9BACT</name>
<evidence type="ECO:0000313" key="9">
    <source>
        <dbReference type="EMBL" id="MBK1877003.1"/>
    </source>
</evidence>
<dbReference type="Proteomes" id="UP000617628">
    <property type="component" value="Unassembled WGS sequence"/>
</dbReference>